<evidence type="ECO:0000313" key="3">
    <source>
        <dbReference type="EMBL" id="MFB9233723.1"/>
    </source>
</evidence>
<feature type="region of interest" description="Disordered" evidence="1">
    <location>
        <begin position="60"/>
        <end position="81"/>
    </location>
</feature>
<dbReference type="RefSeq" id="WP_213889576.1">
    <property type="nucleotide sequence ID" value="NZ_JAGFNU010000007.1"/>
</dbReference>
<comment type="caution">
    <text evidence="3">The sequence shown here is derived from an EMBL/GenBank/DDBJ whole genome shotgun (WGS) entry which is preliminary data.</text>
</comment>
<dbReference type="Proteomes" id="UP001589683">
    <property type="component" value="Unassembled WGS sequence"/>
</dbReference>
<keyword evidence="2" id="KW-0732">Signal</keyword>
<accession>A0ABV5JLY6</accession>
<evidence type="ECO:0008006" key="5">
    <source>
        <dbReference type="Google" id="ProtNLM"/>
    </source>
</evidence>
<feature type="chain" id="PRO_5046711961" description="Translocase" evidence="2">
    <location>
        <begin position="22"/>
        <end position="338"/>
    </location>
</feature>
<dbReference type="EMBL" id="JBHMEA010000051">
    <property type="protein sequence ID" value="MFB9233723.1"/>
    <property type="molecule type" value="Genomic_DNA"/>
</dbReference>
<reference evidence="3 4" key="1">
    <citation type="submission" date="2024-09" db="EMBL/GenBank/DDBJ databases">
        <authorList>
            <person name="Sun Q."/>
            <person name="Mori K."/>
        </authorList>
    </citation>
    <scope>NUCLEOTIDE SEQUENCE [LARGE SCALE GENOMIC DNA]</scope>
    <source>
        <strain evidence="3 4">CECT 8726</strain>
    </source>
</reference>
<feature type="signal peptide" evidence="2">
    <location>
        <begin position="1"/>
        <end position="21"/>
    </location>
</feature>
<gene>
    <name evidence="3" type="ORF">ACFFUT_18170</name>
</gene>
<evidence type="ECO:0000256" key="1">
    <source>
        <dbReference type="SAM" id="MobiDB-lite"/>
    </source>
</evidence>
<evidence type="ECO:0000313" key="4">
    <source>
        <dbReference type="Proteomes" id="UP001589683"/>
    </source>
</evidence>
<name>A0ABV5JLY6_9RHOB</name>
<sequence length="338" mass="35711">MDKKRYLIAGATFLASLGAGYAVQNSGAIASQFVGDAPTARVTATIELASANLPKVISSDSTKGFRIPSPPAESLTPVPRLPDAEGLSERVRRGETLPVAAVPATTHSAFGLPCDVELTSHNAGAAMVQLSLSAACHLNEPVEIRQGDLVFTMNTSNTGAVEVSVPAMSRDAVYTAIFQDGKTATTEITVDDLVEYDRVALLWEGESGLHLHALEYGAQHGENGHVWSGAPRSADYAARARGGFLARLGDPHIENAKFAEVYSFPSGSTAREGAVRLSVEAEVTAYTCDQDITAKSLQIRRGESYPALDITLSIPECSGLGDFLVLKNLLPDLSIAQN</sequence>
<proteinExistence type="predicted"/>
<protein>
    <recommendedName>
        <fullName evidence="5">Translocase</fullName>
    </recommendedName>
</protein>
<organism evidence="3 4">
    <name type="scientific">Pseudohalocynthiibacter aestuariivivens</name>
    <dbReference type="NCBI Taxonomy" id="1591409"/>
    <lineage>
        <taxon>Bacteria</taxon>
        <taxon>Pseudomonadati</taxon>
        <taxon>Pseudomonadota</taxon>
        <taxon>Alphaproteobacteria</taxon>
        <taxon>Rhodobacterales</taxon>
        <taxon>Paracoccaceae</taxon>
        <taxon>Pseudohalocynthiibacter</taxon>
    </lineage>
</organism>
<evidence type="ECO:0000256" key="2">
    <source>
        <dbReference type="SAM" id="SignalP"/>
    </source>
</evidence>
<keyword evidence="4" id="KW-1185">Reference proteome</keyword>